<reference evidence="1" key="1">
    <citation type="journal article" date="2014" name="Front. Microbiol.">
        <title>High frequency of phylogenetically diverse reductive dehalogenase-homologous genes in deep subseafloor sedimentary metagenomes.</title>
        <authorList>
            <person name="Kawai M."/>
            <person name="Futagami T."/>
            <person name="Toyoda A."/>
            <person name="Takaki Y."/>
            <person name="Nishi S."/>
            <person name="Hori S."/>
            <person name="Arai W."/>
            <person name="Tsubouchi T."/>
            <person name="Morono Y."/>
            <person name="Uchiyama I."/>
            <person name="Ito T."/>
            <person name="Fujiyama A."/>
            <person name="Inagaki F."/>
            <person name="Takami H."/>
        </authorList>
    </citation>
    <scope>NUCLEOTIDE SEQUENCE</scope>
    <source>
        <strain evidence="1">Expedition CK06-06</strain>
    </source>
</reference>
<dbReference type="InterPro" id="IPR043502">
    <property type="entry name" value="DNA/RNA_pol_sf"/>
</dbReference>
<dbReference type="EMBL" id="BARU01009289">
    <property type="protein sequence ID" value="GAH35061.1"/>
    <property type="molecule type" value="Genomic_DNA"/>
</dbReference>
<comment type="caution">
    <text evidence="1">The sequence shown here is derived from an EMBL/GenBank/DDBJ whole genome shotgun (WGS) entry which is preliminary data.</text>
</comment>
<gene>
    <name evidence="1" type="ORF">S03H2_17953</name>
</gene>
<proteinExistence type="predicted"/>
<evidence type="ECO:0008006" key="2">
    <source>
        <dbReference type="Google" id="ProtNLM"/>
    </source>
</evidence>
<sequence>MDAFKAFASCKNLELAWKRIRTGQNIPYKRFFREIYDAFDISSKDNIHRLSLNIKNGTYKPGKIERIFLPKKSGLQRPITLLNIEDQIVLQGIANIYARKLFQRRVAVESKVVCSNRLNRNKKLKFFLKRWQKNYNLFQKRKRKIFNDGNHYVAEFDLASFYDTISHDQLIKVFAPRRGNPSFCNRVKSCIKE</sequence>
<name>X1ENV9_9ZZZZ</name>
<dbReference type="SUPFAM" id="SSF56672">
    <property type="entry name" value="DNA/RNA polymerases"/>
    <property type="match status" value="1"/>
</dbReference>
<organism evidence="1">
    <name type="scientific">marine sediment metagenome</name>
    <dbReference type="NCBI Taxonomy" id="412755"/>
    <lineage>
        <taxon>unclassified sequences</taxon>
        <taxon>metagenomes</taxon>
        <taxon>ecological metagenomes</taxon>
    </lineage>
</organism>
<dbReference type="AlphaFoldDB" id="X1ENV9"/>
<evidence type="ECO:0000313" key="1">
    <source>
        <dbReference type="EMBL" id="GAH35061.1"/>
    </source>
</evidence>
<feature type="non-terminal residue" evidence="1">
    <location>
        <position position="193"/>
    </location>
</feature>
<accession>X1ENV9</accession>
<protein>
    <recommendedName>
        <fullName evidence="2">Reverse transcriptase domain-containing protein</fullName>
    </recommendedName>
</protein>